<keyword evidence="1" id="KW-0472">Membrane</keyword>
<feature type="transmembrane region" description="Helical" evidence="1">
    <location>
        <begin position="13"/>
        <end position="36"/>
    </location>
</feature>
<dbReference type="VEuPathDB" id="FungiDB:ASPFODRAFT_47378"/>
<evidence type="ECO:0000313" key="3">
    <source>
        <dbReference type="Proteomes" id="UP000184063"/>
    </source>
</evidence>
<name>A0A1M3THJ5_ASPLC</name>
<dbReference type="Proteomes" id="UP000184063">
    <property type="component" value="Unassembled WGS sequence"/>
</dbReference>
<gene>
    <name evidence="2" type="ORF">ASPFODRAFT_47378</name>
</gene>
<dbReference type="AlphaFoldDB" id="A0A1M3THJ5"/>
<protein>
    <submittedName>
        <fullName evidence="2">Uncharacterized protein</fullName>
    </submittedName>
</protein>
<evidence type="ECO:0000256" key="1">
    <source>
        <dbReference type="SAM" id="Phobius"/>
    </source>
</evidence>
<keyword evidence="1" id="KW-0812">Transmembrane</keyword>
<sequence length="52" mass="6107">MFSWHRAEGGYRFLLYSAFTFYLLRKVSLALAIFFFSLELNRGLESFAKPGH</sequence>
<reference evidence="3" key="1">
    <citation type="journal article" date="2017" name="Genome Biol.">
        <title>Comparative genomics reveals high biological diversity and specific adaptations in the industrially and medically important fungal genus Aspergillus.</title>
        <authorList>
            <person name="de Vries R.P."/>
            <person name="Riley R."/>
            <person name="Wiebenga A."/>
            <person name="Aguilar-Osorio G."/>
            <person name="Amillis S."/>
            <person name="Uchima C.A."/>
            <person name="Anderluh G."/>
            <person name="Asadollahi M."/>
            <person name="Askin M."/>
            <person name="Barry K."/>
            <person name="Battaglia E."/>
            <person name="Bayram O."/>
            <person name="Benocci T."/>
            <person name="Braus-Stromeyer S.A."/>
            <person name="Caldana C."/>
            <person name="Canovas D."/>
            <person name="Cerqueira G.C."/>
            <person name="Chen F."/>
            <person name="Chen W."/>
            <person name="Choi C."/>
            <person name="Clum A."/>
            <person name="Dos Santos R.A."/>
            <person name="Damasio A.R."/>
            <person name="Diallinas G."/>
            <person name="Emri T."/>
            <person name="Fekete E."/>
            <person name="Flipphi M."/>
            <person name="Freyberg S."/>
            <person name="Gallo A."/>
            <person name="Gournas C."/>
            <person name="Habgood R."/>
            <person name="Hainaut M."/>
            <person name="Harispe M.L."/>
            <person name="Henrissat B."/>
            <person name="Hilden K.S."/>
            <person name="Hope R."/>
            <person name="Hossain A."/>
            <person name="Karabika E."/>
            <person name="Karaffa L."/>
            <person name="Karanyi Z."/>
            <person name="Krasevec N."/>
            <person name="Kuo A."/>
            <person name="Kusch H."/>
            <person name="LaButti K."/>
            <person name="Lagendijk E.L."/>
            <person name="Lapidus A."/>
            <person name="Levasseur A."/>
            <person name="Lindquist E."/>
            <person name="Lipzen A."/>
            <person name="Logrieco A.F."/>
            <person name="MacCabe A."/>
            <person name="Maekelae M.R."/>
            <person name="Malavazi I."/>
            <person name="Melin P."/>
            <person name="Meyer V."/>
            <person name="Mielnichuk N."/>
            <person name="Miskei M."/>
            <person name="Molnar A.P."/>
            <person name="Mule G."/>
            <person name="Ngan C.Y."/>
            <person name="Orejas M."/>
            <person name="Orosz E."/>
            <person name="Ouedraogo J.P."/>
            <person name="Overkamp K.M."/>
            <person name="Park H.-S."/>
            <person name="Perrone G."/>
            <person name="Piumi F."/>
            <person name="Punt P.J."/>
            <person name="Ram A.F."/>
            <person name="Ramon A."/>
            <person name="Rauscher S."/>
            <person name="Record E."/>
            <person name="Riano-Pachon D.M."/>
            <person name="Robert V."/>
            <person name="Roehrig J."/>
            <person name="Ruller R."/>
            <person name="Salamov A."/>
            <person name="Salih N.S."/>
            <person name="Samson R.A."/>
            <person name="Sandor E."/>
            <person name="Sanguinetti M."/>
            <person name="Schuetze T."/>
            <person name="Sepcic K."/>
            <person name="Shelest E."/>
            <person name="Sherlock G."/>
            <person name="Sophianopoulou V."/>
            <person name="Squina F.M."/>
            <person name="Sun H."/>
            <person name="Susca A."/>
            <person name="Todd R.B."/>
            <person name="Tsang A."/>
            <person name="Unkles S.E."/>
            <person name="van de Wiele N."/>
            <person name="van Rossen-Uffink D."/>
            <person name="Oliveira J.V."/>
            <person name="Vesth T.C."/>
            <person name="Visser J."/>
            <person name="Yu J.-H."/>
            <person name="Zhou M."/>
            <person name="Andersen M.R."/>
            <person name="Archer D.B."/>
            <person name="Baker S.E."/>
            <person name="Benoit I."/>
            <person name="Brakhage A.A."/>
            <person name="Braus G.H."/>
            <person name="Fischer R."/>
            <person name="Frisvad J.C."/>
            <person name="Goldman G.H."/>
            <person name="Houbraken J."/>
            <person name="Oakley B."/>
            <person name="Pocsi I."/>
            <person name="Scazzocchio C."/>
            <person name="Seiboth B."/>
            <person name="vanKuyk P.A."/>
            <person name="Wortman J."/>
            <person name="Dyer P.S."/>
            <person name="Grigoriev I.V."/>
        </authorList>
    </citation>
    <scope>NUCLEOTIDE SEQUENCE [LARGE SCALE GENOMIC DNA]</scope>
    <source>
        <strain evidence="3">CBS 106.47</strain>
    </source>
</reference>
<dbReference type="EMBL" id="KV878242">
    <property type="protein sequence ID" value="OJZ86235.1"/>
    <property type="molecule type" value="Genomic_DNA"/>
</dbReference>
<proteinExistence type="predicted"/>
<evidence type="ECO:0000313" key="2">
    <source>
        <dbReference type="EMBL" id="OJZ86235.1"/>
    </source>
</evidence>
<accession>A0A1M3THJ5</accession>
<organism evidence="2 3">
    <name type="scientific">Aspergillus luchuensis (strain CBS 106.47)</name>
    <dbReference type="NCBI Taxonomy" id="1137211"/>
    <lineage>
        <taxon>Eukaryota</taxon>
        <taxon>Fungi</taxon>
        <taxon>Dikarya</taxon>
        <taxon>Ascomycota</taxon>
        <taxon>Pezizomycotina</taxon>
        <taxon>Eurotiomycetes</taxon>
        <taxon>Eurotiomycetidae</taxon>
        <taxon>Eurotiales</taxon>
        <taxon>Aspergillaceae</taxon>
        <taxon>Aspergillus</taxon>
        <taxon>Aspergillus subgen. Circumdati</taxon>
    </lineage>
</organism>
<keyword evidence="1" id="KW-1133">Transmembrane helix</keyword>